<protein>
    <submittedName>
        <fullName evidence="4">Signal transduction histidine kinase</fullName>
    </submittedName>
</protein>
<name>F4L7L0_HALH1</name>
<proteinExistence type="predicted"/>
<keyword evidence="5" id="KW-1185">Reference proteome</keyword>
<dbReference type="InterPro" id="IPR010559">
    <property type="entry name" value="Sig_transdc_His_kin_internal"/>
</dbReference>
<dbReference type="EMBL" id="CP002692">
    <property type="protein sequence ID" value="AEE54368.1"/>
    <property type="molecule type" value="Genomic_DNA"/>
</dbReference>
<feature type="transmembrane region" description="Helical" evidence="1">
    <location>
        <begin position="304"/>
        <end position="322"/>
    </location>
</feature>
<keyword evidence="1" id="KW-1133">Transmembrane helix</keyword>
<dbReference type="PANTHER" id="PTHR34220">
    <property type="entry name" value="SENSOR HISTIDINE KINASE YPDA"/>
    <property type="match status" value="1"/>
</dbReference>
<accession>F4L7L0</accession>
<evidence type="ECO:0000256" key="1">
    <source>
        <dbReference type="SAM" id="Phobius"/>
    </source>
</evidence>
<evidence type="ECO:0000313" key="4">
    <source>
        <dbReference type="EMBL" id="AEE54368.1"/>
    </source>
</evidence>
<evidence type="ECO:0000313" key="5">
    <source>
        <dbReference type="Proteomes" id="UP000008461"/>
    </source>
</evidence>
<feature type="signal peptide" evidence="2">
    <location>
        <begin position="1"/>
        <end position="27"/>
    </location>
</feature>
<dbReference type="HOGENOM" id="CLU_500351_0_0_10"/>
<gene>
    <name evidence="4" type="ordered locus">Halhy_6552</name>
</gene>
<dbReference type="AlphaFoldDB" id="F4L7L0"/>
<dbReference type="KEGG" id="hhy:Halhy_6552"/>
<dbReference type="InterPro" id="IPR050640">
    <property type="entry name" value="Bact_2-comp_sensor_kinase"/>
</dbReference>
<keyword evidence="2" id="KW-0732">Signal</keyword>
<feature type="chain" id="PRO_5003310799" evidence="2">
    <location>
        <begin position="28"/>
        <end position="544"/>
    </location>
</feature>
<dbReference type="OrthoDB" id="6190788at2"/>
<keyword evidence="4" id="KW-0808">Transferase</keyword>
<dbReference type="InterPro" id="IPR036890">
    <property type="entry name" value="HATPase_C_sf"/>
</dbReference>
<dbReference type="GO" id="GO:0016020">
    <property type="term" value="C:membrane"/>
    <property type="evidence" value="ECO:0007669"/>
    <property type="project" value="InterPro"/>
</dbReference>
<feature type="domain" description="Signal transduction histidine kinase internal region" evidence="3">
    <location>
        <begin position="340"/>
        <end position="414"/>
    </location>
</feature>
<dbReference type="GO" id="GO:0000155">
    <property type="term" value="F:phosphorelay sensor kinase activity"/>
    <property type="evidence" value="ECO:0007669"/>
    <property type="project" value="InterPro"/>
</dbReference>
<dbReference type="PANTHER" id="PTHR34220:SF7">
    <property type="entry name" value="SENSOR HISTIDINE KINASE YPDA"/>
    <property type="match status" value="1"/>
</dbReference>
<dbReference type="Proteomes" id="UP000008461">
    <property type="component" value="Plasmid pHALHY01"/>
</dbReference>
<reference evidence="4 5" key="1">
    <citation type="journal article" date="2011" name="Stand. Genomic Sci.">
        <title>Complete genome sequence of Haliscomenobacter hydrossis type strain (O).</title>
        <authorList>
            <consortium name="US DOE Joint Genome Institute (JGI-PGF)"/>
            <person name="Daligault H."/>
            <person name="Lapidus A."/>
            <person name="Zeytun A."/>
            <person name="Nolan M."/>
            <person name="Lucas S."/>
            <person name="Del Rio T.G."/>
            <person name="Tice H."/>
            <person name="Cheng J.F."/>
            <person name="Tapia R."/>
            <person name="Han C."/>
            <person name="Goodwin L."/>
            <person name="Pitluck S."/>
            <person name="Liolios K."/>
            <person name="Pagani I."/>
            <person name="Ivanova N."/>
            <person name="Huntemann M."/>
            <person name="Mavromatis K."/>
            <person name="Mikhailova N."/>
            <person name="Pati A."/>
            <person name="Chen A."/>
            <person name="Palaniappan K."/>
            <person name="Land M."/>
            <person name="Hauser L."/>
            <person name="Brambilla E.M."/>
            <person name="Rohde M."/>
            <person name="Verbarg S."/>
            <person name="Goker M."/>
            <person name="Bristow J."/>
            <person name="Eisen J.A."/>
            <person name="Markowitz V."/>
            <person name="Hugenholtz P."/>
            <person name="Kyrpides N.C."/>
            <person name="Klenk H.P."/>
            <person name="Woyke T."/>
        </authorList>
    </citation>
    <scope>NUCLEOTIDE SEQUENCE [LARGE SCALE GENOMIC DNA]</scope>
    <source>
        <strain evidence="5">ATCC 27775 / DSM 1100 / LMG 10767 / O</strain>
        <plasmid evidence="5">Plasmid pHALHY01</plasmid>
    </source>
</reference>
<organism evidence="4 5">
    <name type="scientific">Haliscomenobacter hydrossis (strain ATCC 27775 / DSM 1100 / LMG 10767 / O)</name>
    <dbReference type="NCBI Taxonomy" id="760192"/>
    <lineage>
        <taxon>Bacteria</taxon>
        <taxon>Pseudomonadati</taxon>
        <taxon>Bacteroidota</taxon>
        <taxon>Saprospiria</taxon>
        <taxon>Saprospirales</taxon>
        <taxon>Haliscomenobacteraceae</taxon>
        <taxon>Haliscomenobacter</taxon>
    </lineage>
</organism>
<dbReference type="RefSeq" id="WP_013768885.1">
    <property type="nucleotide sequence ID" value="NC_015511.1"/>
</dbReference>
<keyword evidence="4" id="KW-0418">Kinase</keyword>
<dbReference type="SUPFAM" id="SSF55874">
    <property type="entry name" value="ATPase domain of HSP90 chaperone/DNA topoisomerase II/histidine kinase"/>
    <property type="match status" value="1"/>
</dbReference>
<reference key="2">
    <citation type="submission" date="2011-04" db="EMBL/GenBank/DDBJ databases">
        <title>Complete sequence of plasmid 1 of Haliscomenobacter hydrossis DSM 1100.</title>
        <authorList>
            <consortium name="US DOE Joint Genome Institute (JGI-PGF)"/>
            <person name="Lucas S."/>
            <person name="Han J."/>
            <person name="Lapidus A."/>
            <person name="Bruce D."/>
            <person name="Goodwin L."/>
            <person name="Pitluck S."/>
            <person name="Peters L."/>
            <person name="Kyrpides N."/>
            <person name="Mavromatis K."/>
            <person name="Ivanova N."/>
            <person name="Ovchinnikova G."/>
            <person name="Pagani I."/>
            <person name="Daligault H."/>
            <person name="Detter J.C."/>
            <person name="Han C."/>
            <person name="Land M."/>
            <person name="Hauser L."/>
            <person name="Markowitz V."/>
            <person name="Cheng J.-F."/>
            <person name="Hugenholtz P."/>
            <person name="Woyke T."/>
            <person name="Wu D."/>
            <person name="Verbarg S."/>
            <person name="Frueling A."/>
            <person name="Brambilla E."/>
            <person name="Klenk H.-P."/>
            <person name="Eisen J.A."/>
        </authorList>
    </citation>
    <scope>NUCLEOTIDE SEQUENCE</scope>
    <source>
        <strain>DSM 1100</strain>
    </source>
</reference>
<keyword evidence="1" id="KW-0472">Membrane</keyword>
<dbReference type="Gene3D" id="3.30.565.10">
    <property type="entry name" value="Histidine kinase-like ATPase, C-terminal domain"/>
    <property type="match status" value="1"/>
</dbReference>
<evidence type="ECO:0000256" key="2">
    <source>
        <dbReference type="SAM" id="SignalP"/>
    </source>
</evidence>
<dbReference type="Pfam" id="PF06580">
    <property type="entry name" value="His_kinase"/>
    <property type="match status" value="1"/>
</dbReference>
<keyword evidence="4" id="KW-0614">Plasmid</keyword>
<sequence length="544" mass="62394">MENGKPFCKQYLIILILLLGLSSSLSANTNPLLSPADSILEAQRRPFLPHIHSVAWVRDLIAEDSTSSRAKILQPLAALDENWLKQARFSPQIPQQWCGFWSSSSGNAVDVFPHNVFYKNRLYRVRGAFELQGLLIFQIEEAALTKLLAMVHTSSRMGESNCHAYELSKEKFTEPTFYFLSQRERRAVQMIPNPLYGEYVEQNKSSFMRTKTLAALGQNSIVAMKRRWLIKSRGEAFMKGRRAYRLFTVEEKSGLPGYFLLEKMDLYKDVWTLSLIVPSNHNTFRESFFVLGTKTAKPDKIRIPYTWIFFSVLFALLVYGLYRRRLYNLQRAQSRTQLALSGLRAQLNPHFLFNALTSIQDLVNQDNKPAANRYFNEMAELLRYVVDSSKEEYTPLAAELEALEKYCSLESLRTPFGYSFDVRPELNQNTTEIPTLLIQPFIENAILHGLRPSTEAKELKVSIWPEGDNRIGVSILDNGIGIEEAQRRQNANNDLRGHQGMATTQQRIDLLNEGKREKITLKIVDRRRLKSNLTGTLVQLSIPI</sequence>
<evidence type="ECO:0000259" key="3">
    <source>
        <dbReference type="Pfam" id="PF06580"/>
    </source>
</evidence>
<geneLocation type="plasmid" evidence="4 5">
    <name>pHALHY01</name>
</geneLocation>
<keyword evidence="1" id="KW-0812">Transmembrane</keyword>